<evidence type="ECO:0000313" key="4">
    <source>
        <dbReference type="Proteomes" id="UP001149719"/>
    </source>
</evidence>
<feature type="signal peptide" evidence="1">
    <location>
        <begin position="1"/>
        <end position="24"/>
    </location>
</feature>
<dbReference type="RefSeq" id="WP_269127818.1">
    <property type="nucleotide sequence ID" value="NZ_JAPUBN010000024.1"/>
</dbReference>
<dbReference type="InterPro" id="IPR036907">
    <property type="entry name" value="5'-Nucleotdase_C_sf"/>
</dbReference>
<feature type="domain" description="5'-Nucleotidase C-terminal" evidence="2">
    <location>
        <begin position="305"/>
        <end position="447"/>
    </location>
</feature>
<keyword evidence="4" id="KW-1185">Reference proteome</keyword>
<dbReference type="Gene3D" id="3.90.780.10">
    <property type="entry name" value="5'-Nucleotidase, C-terminal domain"/>
    <property type="match status" value="1"/>
</dbReference>
<dbReference type="Proteomes" id="UP001149719">
    <property type="component" value="Unassembled WGS sequence"/>
</dbReference>
<protein>
    <submittedName>
        <fullName evidence="3">5'-nucleotidase C-terminal domain-containing protein</fullName>
    </submittedName>
</protein>
<name>A0ABT4JZ50_9GAMM</name>
<dbReference type="PANTHER" id="PTHR11575">
    <property type="entry name" value="5'-NUCLEOTIDASE-RELATED"/>
    <property type="match status" value="1"/>
</dbReference>
<evidence type="ECO:0000256" key="1">
    <source>
        <dbReference type="SAM" id="SignalP"/>
    </source>
</evidence>
<proteinExistence type="predicted"/>
<sequence>MKVSNSLLLIISLSTLLLPRPASAVTLLFTSNIPDIFQDDKGRGITNLAGYIETLKKESDESVLFIHGGDSLFPNALSVYDKGAHMIDILNVMETDAFMVNQREFAKGLDALSLRTEEASFPMILSNVRDMRTMDQIEGTYSYFLTEKDGLSIGVIMIMSTTVNVRYLQGQAFVRPPLYEMKELANRLRQKGADKVISVVGSDLAIEYDISEMAFVDLVLVSVEDKDEVDFSGSPLFAKGGGNDGELIKIQLNSDNKLSTAEVIDYSGFEESIKVSKVVDNYINRLSIVLNQEVGTLLTPVNSLRLSVRTEENALGNLFADALRSIRDTDFAVINGGSIRGYKHYSAGTVFTRKDIQNELPFGGKVRVFDISPAELKQAMEHSLSAVGELSGRFLHISGFEVIYDLNRPIGDRVLSITKAGEPLTKESYTLATRDFLHEGGDNYNVFLGKKTKHYPLEDPFVWSAVIYYIEASGSVSPKIDGRLTRVDLEGIN</sequence>
<feature type="chain" id="PRO_5046547476" evidence="1">
    <location>
        <begin position="25"/>
        <end position="493"/>
    </location>
</feature>
<accession>A0ABT4JZ50</accession>
<organism evidence="3 4">
    <name type="scientific">Marinomonas phaeophyticola</name>
    <dbReference type="NCBI Taxonomy" id="3004091"/>
    <lineage>
        <taxon>Bacteria</taxon>
        <taxon>Pseudomonadati</taxon>
        <taxon>Pseudomonadota</taxon>
        <taxon>Gammaproteobacteria</taxon>
        <taxon>Oceanospirillales</taxon>
        <taxon>Oceanospirillaceae</taxon>
        <taxon>Marinomonas</taxon>
    </lineage>
</organism>
<dbReference type="InterPro" id="IPR008334">
    <property type="entry name" value="5'-Nucleotdase_C"/>
</dbReference>
<reference evidence="3" key="1">
    <citation type="submission" date="2022-12" db="EMBL/GenBank/DDBJ databases">
        <title>Marinomonas 15G1-11 sp. nov, isolated from marine algae.</title>
        <authorList>
            <person name="Butt M."/>
            <person name="Choi D.G."/>
            <person name="Kim J.M."/>
            <person name="Lee J.K."/>
            <person name="Baek J.H."/>
            <person name="Jeon C.O."/>
        </authorList>
    </citation>
    <scope>NUCLEOTIDE SEQUENCE</scope>
    <source>
        <strain evidence="3">15G1-11</strain>
    </source>
</reference>
<evidence type="ECO:0000259" key="2">
    <source>
        <dbReference type="Pfam" id="PF02872"/>
    </source>
</evidence>
<keyword evidence="1" id="KW-0732">Signal</keyword>
<dbReference type="Pfam" id="PF02872">
    <property type="entry name" value="5_nucleotid_C"/>
    <property type="match status" value="1"/>
</dbReference>
<dbReference type="SUPFAM" id="SSF56300">
    <property type="entry name" value="Metallo-dependent phosphatases"/>
    <property type="match status" value="1"/>
</dbReference>
<dbReference type="InterPro" id="IPR006179">
    <property type="entry name" value="5_nucleotidase/apyrase"/>
</dbReference>
<evidence type="ECO:0000313" key="3">
    <source>
        <dbReference type="EMBL" id="MCZ2723672.1"/>
    </source>
</evidence>
<gene>
    <name evidence="3" type="ORF">O1D97_19145</name>
</gene>
<dbReference type="SUPFAM" id="SSF55816">
    <property type="entry name" value="5'-nucleotidase (syn. UDP-sugar hydrolase), C-terminal domain"/>
    <property type="match status" value="1"/>
</dbReference>
<dbReference type="Gene3D" id="3.60.21.10">
    <property type="match status" value="1"/>
</dbReference>
<dbReference type="InterPro" id="IPR029052">
    <property type="entry name" value="Metallo-depent_PP-like"/>
</dbReference>
<dbReference type="PANTHER" id="PTHR11575:SF24">
    <property type="entry name" value="5'-NUCLEOTIDASE"/>
    <property type="match status" value="1"/>
</dbReference>
<comment type="caution">
    <text evidence="3">The sequence shown here is derived from an EMBL/GenBank/DDBJ whole genome shotgun (WGS) entry which is preliminary data.</text>
</comment>
<dbReference type="EMBL" id="JAPUBN010000024">
    <property type="protein sequence ID" value="MCZ2723672.1"/>
    <property type="molecule type" value="Genomic_DNA"/>
</dbReference>